<dbReference type="EMBL" id="OU466860">
    <property type="protein sequence ID" value="CAH2060823.1"/>
    <property type="molecule type" value="Genomic_DNA"/>
</dbReference>
<dbReference type="Proteomes" id="UP000836841">
    <property type="component" value="Chromosome 4"/>
</dbReference>
<dbReference type="AlphaFoldDB" id="A0AAU9SDL6"/>
<name>A0AAU9SDL6_THLAR</name>
<accession>A0AAU9SDL6</accession>
<reference evidence="1 2" key="1">
    <citation type="submission" date="2022-03" db="EMBL/GenBank/DDBJ databases">
        <authorList>
            <person name="Nunn A."/>
            <person name="Chopra R."/>
            <person name="Nunn A."/>
            <person name="Contreras Garrido A."/>
        </authorList>
    </citation>
    <scope>NUCLEOTIDE SEQUENCE [LARGE SCALE GENOMIC DNA]</scope>
</reference>
<evidence type="ECO:0000313" key="2">
    <source>
        <dbReference type="Proteomes" id="UP000836841"/>
    </source>
</evidence>
<protein>
    <submittedName>
        <fullName evidence="1">Uncharacterized protein</fullName>
    </submittedName>
</protein>
<keyword evidence="2" id="KW-1185">Reference proteome</keyword>
<organism evidence="1 2">
    <name type="scientific">Thlaspi arvense</name>
    <name type="common">Field penny-cress</name>
    <dbReference type="NCBI Taxonomy" id="13288"/>
    <lineage>
        <taxon>Eukaryota</taxon>
        <taxon>Viridiplantae</taxon>
        <taxon>Streptophyta</taxon>
        <taxon>Embryophyta</taxon>
        <taxon>Tracheophyta</taxon>
        <taxon>Spermatophyta</taxon>
        <taxon>Magnoliopsida</taxon>
        <taxon>eudicotyledons</taxon>
        <taxon>Gunneridae</taxon>
        <taxon>Pentapetalae</taxon>
        <taxon>rosids</taxon>
        <taxon>malvids</taxon>
        <taxon>Brassicales</taxon>
        <taxon>Brassicaceae</taxon>
        <taxon>Thlaspideae</taxon>
        <taxon>Thlaspi</taxon>
    </lineage>
</organism>
<proteinExistence type="predicted"/>
<gene>
    <name evidence="1" type="ORF">TAV2_LOCUS14322</name>
</gene>
<evidence type="ECO:0000313" key="1">
    <source>
        <dbReference type="EMBL" id="CAH2060823.1"/>
    </source>
</evidence>
<sequence>MKLQVGKLIKITGEHGIRNMGVPRQAKQEGMFFSGEPTRMVAKSLLEDLDNLKKSPSGIKRYTTL</sequence>